<evidence type="ECO:0000313" key="2">
    <source>
        <dbReference type="Proteomes" id="UP000637757"/>
    </source>
</evidence>
<evidence type="ECO:0008006" key="3">
    <source>
        <dbReference type="Google" id="ProtNLM"/>
    </source>
</evidence>
<sequence length="74" mass="8201">MFIGDHVTAINLYGEEVTGVIEKILIHTVIIRAGIDAVLIKKKKEVKAIINESSIAKTSVMDQKIMVNSEEMMT</sequence>
<accession>A0A931FAB3</accession>
<organism evidence="1 2">
    <name type="scientific">Enterococcus lacertideformus</name>
    <dbReference type="NCBI Taxonomy" id="2771493"/>
    <lineage>
        <taxon>Bacteria</taxon>
        <taxon>Bacillati</taxon>
        <taxon>Bacillota</taxon>
        <taxon>Bacilli</taxon>
        <taxon>Lactobacillales</taxon>
        <taxon>Enterococcaceae</taxon>
        <taxon>Enterococcus</taxon>
    </lineage>
</organism>
<evidence type="ECO:0000313" key="1">
    <source>
        <dbReference type="EMBL" id="MBF8807272.1"/>
    </source>
</evidence>
<protein>
    <recommendedName>
        <fullName evidence="3">DUF2187 domain-containing protein</fullName>
    </recommendedName>
</protein>
<dbReference type="AlphaFoldDB" id="A0A931FAB3"/>
<reference evidence="1" key="1">
    <citation type="submission" date="2020-09" db="EMBL/GenBank/DDBJ databases">
        <title>Genomic insights into the novelty and pathogenicity of a unique biofilm-forming Enterococcus sp. bacteria (Enterococcus lacertideformus) identified in reptiles.</title>
        <authorList>
            <person name="Agius J.E."/>
            <person name="Phalen D.N."/>
            <person name="Rose K."/>
            <person name="Eden J.-S."/>
        </authorList>
    </citation>
    <scope>NUCLEOTIDE SEQUENCE</scope>
    <source>
        <strain evidence="1">PHRS 0518</strain>
    </source>
</reference>
<proteinExistence type="predicted"/>
<comment type="caution">
    <text evidence="1">The sequence shown here is derived from an EMBL/GenBank/DDBJ whole genome shotgun (WGS) entry which is preliminary data.</text>
</comment>
<gene>
    <name evidence="1" type="ORF">IC227_01195</name>
</gene>
<dbReference type="Proteomes" id="UP000637757">
    <property type="component" value="Unassembled WGS sequence"/>
</dbReference>
<keyword evidence="2" id="KW-1185">Reference proteome</keyword>
<name>A0A931FAB3_9ENTE</name>
<dbReference type="EMBL" id="JADAKE010000004">
    <property type="protein sequence ID" value="MBF8807272.1"/>
    <property type="molecule type" value="Genomic_DNA"/>
</dbReference>